<dbReference type="AlphaFoldDB" id="A0A0A9HUB1"/>
<accession>A0A0A9HUB1</accession>
<name>A0A0A9HUB1_ARUDO</name>
<reference evidence="1" key="2">
    <citation type="journal article" date="2015" name="Data Brief">
        <title>Shoot transcriptome of the giant reed, Arundo donax.</title>
        <authorList>
            <person name="Barrero R.A."/>
            <person name="Guerrero F.D."/>
            <person name="Moolhuijzen P."/>
            <person name="Goolsby J.A."/>
            <person name="Tidwell J."/>
            <person name="Bellgard S.E."/>
            <person name="Bellgard M.I."/>
        </authorList>
    </citation>
    <scope>NUCLEOTIDE SEQUENCE</scope>
    <source>
        <tissue evidence="1">Shoot tissue taken approximately 20 cm above the soil surface</tissue>
    </source>
</reference>
<sequence>MVSQLTTGWDCHCSRMLSNQWKKQS</sequence>
<reference evidence="1" key="1">
    <citation type="submission" date="2014-09" db="EMBL/GenBank/DDBJ databases">
        <authorList>
            <person name="Magalhaes I.L.F."/>
            <person name="Oliveira U."/>
            <person name="Santos F.R."/>
            <person name="Vidigal T.H.D.A."/>
            <person name="Brescovit A.D."/>
            <person name="Santos A.J."/>
        </authorList>
    </citation>
    <scope>NUCLEOTIDE SEQUENCE</scope>
    <source>
        <tissue evidence="1">Shoot tissue taken approximately 20 cm above the soil surface</tissue>
    </source>
</reference>
<evidence type="ECO:0000313" key="1">
    <source>
        <dbReference type="EMBL" id="JAE38481.1"/>
    </source>
</evidence>
<organism evidence="1">
    <name type="scientific">Arundo donax</name>
    <name type="common">Giant reed</name>
    <name type="synonym">Donax arundinaceus</name>
    <dbReference type="NCBI Taxonomy" id="35708"/>
    <lineage>
        <taxon>Eukaryota</taxon>
        <taxon>Viridiplantae</taxon>
        <taxon>Streptophyta</taxon>
        <taxon>Embryophyta</taxon>
        <taxon>Tracheophyta</taxon>
        <taxon>Spermatophyta</taxon>
        <taxon>Magnoliopsida</taxon>
        <taxon>Liliopsida</taxon>
        <taxon>Poales</taxon>
        <taxon>Poaceae</taxon>
        <taxon>PACMAD clade</taxon>
        <taxon>Arundinoideae</taxon>
        <taxon>Arundineae</taxon>
        <taxon>Arundo</taxon>
    </lineage>
</organism>
<proteinExistence type="predicted"/>
<dbReference type="EMBL" id="GBRH01159415">
    <property type="protein sequence ID" value="JAE38481.1"/>
    <property type="molecule type" value="Transcribed_RNA"/>
</dbReference>
<protein>
    <submittedName>
        <fullName evidence="1">Uncharacterized protein</fullName>
    </submittedName>
</protein>